<dbReference type="AlphaFoldDB" id="A0A183FXK5"/>
<organism evidence="3 4">
    <name type="scientific">Heligmosomoides polygyrus</name>
    <name type="common">Parasitic roundworm</name>
    <dbReference type="NCBI Taxonomy" id="6339"/>
    <lineage>
        <taxon>Eukaryota</taxon>
        <taxon>Metazoa</taxon>
        <taxon>Ecdysozoa</taxon>
        <taxon>Nematoda</taxon>
        <taxon>Chromadorea</taxon>
        <taxon>Rhabditida</taxon>
        <taxon>Rhabditina</taxon>
        <taxon>Rhabditomorpha</taxon>
        <taxon>Strongyloidea</taxon>
        <taxon>Heligmosomidae</taxon>
        <taxon>Heligmosomoides</taxon>
    </lineage>
</organism>
<sequence length="370" mass="41408">MFKKLIEISMESEQQISSVLDGMLSRIYELATPIAGSDNGTVHLVTARSTLVALNIIAQKLLRVLNGGHLARLVAHGCAWIGDGRPPVRILVIRLLRVLTQKLPEYALQQYRDLLISSIFDGQLTCDVTSKVRKANRLLLEVLVAKFGVEVLLKYTTKPEWVKQMKNIEKLNRRKERQASEGTSKDSDDGALNNRVVSVNCIEAAYIIESVSDGGSRLTSRTAGADTILKLLEDSDASESDSERELADMRSRTGSVWLKEDTDAGDATDLLDRKSMILKVTTSDPTQLAKRRAKMMERKKIKESGFKITKDGKLVIIGDDDMDEKRKRRKRPNDMEDFDDDFPDEGKKKKCDSDMETDSEDGNKNSKKAS</sequence>
<evidence type="ECO:0000313" key="3">
    <source>
        <dbReference type="Proteomes" id="UP000050761"/>
    </source>
</evidence>
<name>A0A183FXK5_HELPZ</name>
<dbReference type="WBParaSite" id="HPBE_0001329001-mRNA-1">
    <property type="protein sequence ID" value="HPBE_0001329001-mRNA-1"/>
    <property type="gene ID" value="HPBE_0001329001"/>
</dbReference>
<evidence type="ECO:0000313" key="2">
    <source>
        <dbReference type="EMBL" id="VDO95610.1"/>
    </source>
</evidence>
<evidence type="ECO:0000256" key="1">
    <source>
        <dbReference type="SAM" id="MobiDB-lite"/>
    </source>
</evidence>
<dbReference type="PANTHER" id="PTHR48287:SF1">
    <property type="entry name" value="ARM REPEAT SUPERFAMILY PROTEIN"/>
    <property type="match status" value="1"/>
</dbReference>
<proteinExistence type="predicted"/>
<keyword evidence="3" id="KW-1185">Reference proteome</keyword>
<reference evidence="4" key="2">
    <citation type="submission" date="2019-09" db="UniProtKB">
        <authorList>
            <consortium name="WormBaseParasite"/>
        </authorList>
    </citation>
    <scope>IDENTIFICATION</scope>
</reference>
<dbReference type="InterPro" id="IPR016024">
    <property type="entry name" value="ARM-type_fold"/>
</dbReference>
<dbReference type="SUPFAM" id="SSF48371">
    <property type="entry name" value="ARM repeat"/>
    <property type="match status" value="1"/>
</dbReference>
<protein>
    <submittedName>
        <fullName evidence="4">FANCI_S4 domain-containing protein</fullName>
    </submittedName>
</protein>
<gene>
    <name evidence="2" type="ORF">HPBE_LOCUS13291</name>
</gene>
<dbReference type="EMBL" id="UZAH01027855">
    <property type="protein sequence ID" value="VDO95610.1"/>
    <property type="molecule type" value="Genomic_DNA"/>
</dbReference>
<dbReference type="PANTHER" id="PTHR48287">
    <property type="entry name" value="ARM REPEAT SUPERFAMILY PROTEIN"/>
    <property type="match status" value="1"/>
</dbReference>
<dbReference type="Proteomes" id="UP000050761">
    <property type="component" value="Unassembled WGS sequence"/>
</dbReference>
<feature type="compositionally biased region" description="Basic and acidic residues" evidence="1">
    <location>
        <begin position="344"/>
        <end position="353"/>
    </location>
</feature>
<evidence type="ECO:0000313" key="4">
    <source>
        <dbReference type="WBParaSite" id="HPBE_0001329001-mRNA-1"/>
    </source>
</evidence>
<accession>A0A3P7Z7H5</accession>
<dbReference type="OrthoDB" id="2192888at2759"/>
<feature type="region of interest" description="Disordered" evidence="1">
    <location>
        <begin position="317"/>
        <end position="370"/>
    </location>
</feature>
<reference evidence="2 3" key="1">
    <citation type="submission" date="2018-11" db="EMBL/GenBank/DDBJ databases">
        <authorList>
            <consortium name="Pathogen Informatics"/>
        </authorList>
    </citation>
    <scope>NUCLEOTIDE SEQUENCE [LARGE SCALE GENOMIC DNA]</scope>
</reference>
<accession>A0A183FXK5</accession>
<dbReference type="InterPro" id="IPR052087">
    <property type="entry name" value="RRP12"/>
</dbReference>